<dbReference type="SUPFAM" id="SSF53187">
    <property type="entry name" value="Zn-dependent exopeptidases"/>
    <property type="match status" value="1"/>
</dbReference>
<dbReference type="AlphaFoldDB" id="A0A7V8NS10"/>
<dbReference type="InterPro" id="IPR047177">
    <property type="entry name" value="Pept_M20A"/>
</dbReference>
<evidence type="ECO:0000256" key="3">
    <source>
        <dbReference type="ARBA" id="ARBA00022723"/>
    </source>
</evidence>
<proteinExistence type="inferred from homology"/>
<dbReference type="GO" id="GO:0006508">
    <property type="term" value="P:proteolysis"/>
    <property type="evidence" value="ECO:0007669"/>
    <property type="project" value="UniProtKB-KW"/>
</dbReference>
<dbReference type="Gene3D" id="3.30.70.360">
    <property type="match status" value="1"/>
</dbReference>
<evidence type="ECO:0000256" key="1">
    <source>
        <dbReference type="ARBA" id="ARBA00006247"/>
    </source>
</evidence>
<accession>A0A7V8NS10</accession>
<dbReference type="GO" id="GO:0008233">
    <property type="term" value="F:peptidase activity"/>
    <property type="evidence" value="ECO:0007669"/>
    <property type="project" value="UniProtKB-KW"/>
</dbReference>
<dbReference type="InterPro" id="IPR011650">
    <property type="entry name" value="Peptidase_M20_dimer"/>
</dbReference>
<evidence type="ECO:0000256" key="4">
    <source>
        <dbReference type="ARBA" id="ARBA00022801"/>
    </source>
</evidence>
<keyword evidence="5" id="KW-0862">Zinc</keyword>
<dbReference type="NCBIfam" id="NF006596">
    <property type="entry name" value="PRK09133.1"/>
    <property type="match status" value="1"/>
</dbReference>
<reference evidence="7" key="1">
    <citation type="submission" date="2020-06" db="EMBL/GenBank/DDBJ databases">
        <title>Legume-microbial interactions unlock mineral nutrients during tropical forest succession.</title>
        <authorList>
            <person name="Epihov D.Z."/>
        </authorList>
    </citation>
    <scope>NUCLEOTIDE SEQUENCE [LARGE SCALE GENOMIC DNA]</scope>
    <source>
        <strain evidence="7">Pan2503</strain>
    </source>
</reference>
<comment type="similarity">
    <text evidence="1">Belongs to the peptidase M20A family.</text>
</comment>
<name>A0A7V8NS10_9BACT</name>
<dbReference type="Pfam" id="PF01546">
    <property type="entry name" value="Peptidase_M20"/>
    <property type="match status" value="1"/>
</dbReference>
<keyword evidence="3" id="KW-0479">Metal-binding</keyword>
<organism evidence="7 8">
    <name type="scientific">Candidatus Acidiferrum panamense</name>
    <dbReference type="NCBI Taxonomy" id="2741543"/>
    <lineage>
        <taxon>Bacteria</taxon>
        <taxon>Pseudomonadati</taxon>
        <taxon>Acidobacteriota</taxon>
        <taxon>Terriglobia</taxon>
        <taxon>Candidatus Acidiferrales</taxon>
        <taxon>Candidatus Acidiferrum</taxon>
    </lineage>
</organism>
<evidence type="ECO:0000313" key="7">
    <source>
        <dbReference type="EMBL" id="MBA0086469.1"/>
    </source>
</evidence>
<keyword evidence="4" id="KW-0378">Hydrolase</keyword>
<keyword evidence="2" id="KW-0645">Protease</keyword>
<feature type="non-terminal residue" evidence="7">
    <location>
        <position position="1"/>
    </location>
</feature>
<protein>
    <submittedName>
        <fullName evidence="7">M20/M25/M40 family metallo-hydrolase</fullName>
    </submittedName>
</protein>
<dbReference type="Pfam" id="PF07687">
    <property type="entry name" value="M20_dimer"/>
    <property type="match status" value="1"/>
</dbReference>
<dbReference type="EMBL" id="JACDQQ010001529">
    <property type="protein sequence ID" value="MBA0086469.1"/>
    <property type="molecule type" value="Genomic_DNA"/>
</dbReference>
<dbReference type="Gene3D" id="1.10.150.900">
    <property type="match status" value="1"/>
</dbReference>
<evidence type="ECO:0000259" key="6">
    <source>
        <dbReference type="Pfam" id="PF07687"/>
    </source>
</evidence>
<evidence type="ECO:0000256" key="2">
    <source>
        <dbReference type="ARBA" id="ARBA00022670"/>
    </source>
</evidence>
<sequence length="310" mass="33374">PARDLVLALTTDEEGGSANGIDWLLKNHRDWIDAEFCVNADSGGGHIKNGKRLFMAVQAAEKVFVSFKLESANPGGHSSLPIKDNAIYHLAGALTRLAQFDFPVHLFDVTRANFERMAPLYGGQLGADMKTLVQNSNDLAVVARLSATPLFNALLRTTCVATLVSGGHAENALPQMATAVVNCRMLPVDRAEEVEQTLQTVVDDPKVRVTVMTPAKASVYPPMNPQVLSAVTAATLKSWPGIPVVPQMETGATDGLYLRGAGIPTFGVSGIFFDEDDVRAHGRDERILVKSFNEAIDFMDDVVTTLAKAQ</sequence>
<dbReference type="SUPFAM" id="SSF55031">
    <property type="entry name" value="Bacterial exopeptidase dimerisation domain"/>
    <property type="match status" value="1"/>
</dbReference>
<dbReference type="PANTHER" id="PTHR45962">
    <property type="entry name" value="N-FATTY-ACYL-AMINO ACID SYNTHASE/HYDROLASE PM20D1"/>
    <property type="match status" value="1"/>
</dbReference>
<evidence type="ECO:0000313" key="8">
    <source>
        <dbReference type="Proteomes" id="UP000567293"/>
    </source>
</evidence>
<evidence type="ECO:0000256" key="5">
    <source>
        <dbReference type="ARBA" id="ARBA00022833"/>
    </source>
</evidence>
<keyword evidence="8" id="KW-1185">Reference proteome</keyword>
<gene>
    <name evidence="7" type="ORF">HRJ53_15930</name>
</gene>
<dbReference type="GO" id="GO:0046872">
    <property type="term" value="F:metal ion binding"/>
    <property type="evidence" value="ECO:0007669"/>
    <property type="project" value="UniProtKB-KW"/>
</dbReference>
<dbReference type="InterPro" id="IPR036264">
    <property type="entry name" value="Bact_exopeptidase_dim_dom"/>
</dbReference>
<dbReference type="InterPro" id="IPR002933">
    <property type="entry name" value="Peptidase_M20"/>
</dbReference>
<dbReference type="Proteomes" id="UP000567293">
    <property type="component" value="Unassembled WGS sequence"/>
</dbReference>
<dbReference type="Gene3D" id="3.40.630.10">
    <property type="entry name" value="Zn peptidases"/>
    <property type="match status" value="1"/>
</dbReference>
<comment type="caution">
    <text evidence="7">The sequence shown here is derived from an EMBL/GenBank/DDBJ whole genome shotgun (WGS) entry which is preliminary data.</text>
</comment>
<dbReference type="PANTHER" id="PTHR45962:SF1">
    <property type="entry name" value="N-FATTY-ACYL-AMINO ACID SYNTHASE_HYDROLASE PM20D1"/>
    <property type="match status" value="1"/>
</dbReference>
<feature type="domain" description="Peptidase M20 dimerisation" evidence="6">
    <location>
        <begin position="61"/>
        <end position="207"/>
    </location>
</feature>